<feature type="region of interest" description="Disordered" evidence="1">
    <location>
        <begin position="129"/>
        <end position="150"/>
    </location>
</feature>
<name>A0A179GVZ6_PURLI</name>
<feature type="compositionally biased region" description="Low complexity" evidence="1">
    <location>
        <begin position="95"/>
        <end position="104"/>
    </location>
</feature>
<feature type="region of interest" description="Disordered" evidence="1">
    <location>
        <begin position="49"/>
        <end position="104"/>
    </location>
</feature>
<dbReference type="AlphaFoldDB" id="A0A179GVZ6"/>
<comment type="caution">
    <text evidence="2">The sequence shown here is derived from an EMBL/GenBank/DDBJ whole genome shotgun (WGS) entry which is preliminary data.</text>
</comment>
<reference evidence="2 3" key="1">
    <citation type="submission" date="2016-01" db="EMBL/GenBank/DDBJ databases">
        <title>Biosynthesis of antibiotic leucinostatins and their inhibition on Phytophthora in bio-control Purpureocillium lilacinum.</title>
        <authorList>
            <person name="Wang G."/>
            <person name="Liu Z."/>
            <person name="Lin R."/>
            <person name="Li E."/>
            <person name="Mao Z."/>
            <person name="Ling J."/>
            <person name="Yin W."/>
            <person name="Xie B."/>
        </authorList>
    </citation>
    <scope>NUCLEOTIDE SEQUENCE [LARGE SCALE GENOMIC DNA]</scope>
    <source>
        <strain evidence="2">PLBJ-1</strain>
    </source>
</reference>
<proteinExistence type="predicted"/>
<dbReference type="EMBL" id="LSBH01000003">
    <property type="protein sequence ID" value="OAQ82136.1"/>
    <property type="molecule type" value="Genomic_DNA"/>
</dbReference>
<accession>A0A179GVZ6</accession>
<dbReference type="Proteomes" id="UP000078240">
    <property type="component" value="Unassembled WGS sequence"/>
</dbReference>
<organism evidence="2 3">
    <name type="scientific">Purpureocillium lilacinum</name>
    <name type="common">Paecilomyces lilacinus</name>
    <dbReference type="NCBI Taxonomy" id="33203"/>
    <lineage>
        <taxon>Eukaryota</taxon>
        <taxon>Fungi</taxon>
        <taxon>Dikarya</taxon>
        <taxon>Ascomycota</taxon>
        <taxon>Pezizomycotina</taxon>
        <taxon>Sordariomycetes</taxon>
        <taxon>Hypocreomycetidae</taxon>
        <taxon>Hypocreales</taxon>
        <taxon>Ophiocordycipitaceae</taxon>
        <taxon>Purpureocillium</taxon>
    </lineage>
</organism>
<evidence type="ECO:0000313" key="2">
    <source>
        <dbReference type="EMBL" id="OAQ82136.1"/>
    </source>
</evidence>
<protein>
    <submittedName>
        <fullName evidence="2">Uncharacterized protein</fullName>
    </submittedName>
</protein>
<evidence type="ECO:0000256" key="1">
    <source>
        <dbReference type="SAM" id="MobiDB-lite"/>
    </source>
</evidence>
<evidence type="ECO:0000313" key="3">
    <source>
        <dbReference type="Proteomes" id="UP000078240"/>
    </source>
</evidence>
<sequence length="246" mass="27026">MPLTPPPSGGHRTYVAGKHIARLPLTQRNIGAPYCGRRWTQARISSHHTVCPPSASLSSSSSVTQRPGNGLPPTRLASTTLPRRRPTHSRNVTHLPPSLRRSSGRSFPLRHLHWPVCDAPRMPRPELTGPAIPSRNAPNPTADQISGGVTGTRSFTRLPVRSGCCFLFPLRARLPALLVLSSLCASTGRIPPLFAPLRDPGRWCSSCRPALLFYQFLFLSYRTRSSLQEMAYAQSPNVDVRVACAW</sequence>
<gene>
    <name evidence="2" type="ORF">VFPBJ_04720</name>
</gene>